<name>A0A846R010_9FLAO</name>
<gene>
    <name evidence="2" type="ORF">GGR42_002763</name>
</gene>
<reference evidence="2 3" key="1">
    <citation type="submission" date="2020-03" db="EMBL/GenBank/DDBJ databases">
        <title>Genomic Encyclopedia of Type Strains, Phase IV (KMG-IV): sequencing the most valuable type-strain genomes for metagenomic binning, comparative biology and taxonomic classification.</title>
        <authorList>
            <person name="Goeker M."/>
        </authorList>
    </citation>
    <scope>NUCLEOTIDE SEQUENCE [LARGE SCALE GENOMIC DNA]</scope>
    <source>
        <strain evidence="2 3">DSM 29762</strain>
    </source>
</reference>
<sequence length="117" mass="13930">MEVSIFPAILSIFGFSQIPYILKGKLFKLKKNNSFKYVPRYSSEKKEDNIYSIDSRFAKYRDTSNSLDARRHWADARRAGRTKGNREINIRLLIITAILFFLVLWFFDFDLSIFYKK</sequence>
<keyword evidence="3" id="KW-1185">Reference proteome</keyword>
<organism evidence="2 3">
    <name type="scientific">Saonia flava</name>
    <dbReference type="NCBI Taxonomy" id="523696"/>
    <lineage>
        <taxon>Bacteria</taxon>
        <taxon>Pseudomonadati</taxon>
        <taxon>Bacteroidota</taxon>
        <taxon>Flavobacteriia</taxon>
        <taxon>Flavobacteriales</taxon>
        <taxon>Flavobacteriaceae</taxon>
        <taxon>Saonia</taxon>
    </lineage>
</organism>
<accession>A0A846R010</accession>
<keyword evidence="1" id="KW-0812">Transmembrane</keyword>
<dbReference type="RefSeq" id="WP_245201477.1">
    <property type="nucleotide sequence ID" value="NZ_JAATJJ010000002.1"/>
</dbReference>
<evidence type="ECO:0000313" key="2">
    <source>
        <dbReference type="EMBL" id="NJB72272.1"/>
    </source>
</evidence>
<feature type="transmembrane region" description="Helical" evidence="1">
    <location>
        <begin position="88"/>
        <end position="107"/>
    </location>
</feature>
<evidence type="ECO:0000313" key="3">
    <source>
        <dbReference type="Proteomes" id="UP000590442"/>
    </source>
</evidence>
<comment type="caution">
    <text evidence="2">The sequence shown here is derived from an EMBL/GenBank/DDBJ whole genome shotgun (WGS) entry which is preliminary data.</text>
</comment>
<evidence type="ECO:0008006" key="4">
    <source>
        <dbReference type="Google" id="ProtNLM"/>
    </source>
</evidence>
<evidence type="ECO:0000256" key="1">
    <source>
        <dbReference type="SAM" id="Phobius"/>
    </source>
</evidence>
<dbReference type="Proteomes" id="UP000590442">
    <property type="component" value="Unassembled WGS sequence"/>
</dbReference>
<keyword evidence="1" id="KW-0472">Membrane</keyword>
<dbReference type="AlphaFoldDB" id="A0A846R010"/>
<dbReference type="EMBL" id="JAATJJ010000002">
    <property type="protein sequence ID" value="NJB72272.1"/>
    <property type="molecule type" value="Genomic_DNA"/>
</dbReference>
<feature type="transmembrane region" description="Helical" evidence="1">
    <location>
        <begin position="6"/>
        <end position="22"/>
    </location>
</feature>
<proteinExistence type="predicted"/>
<keyword evidence="1" id="KW-1133">Transmembrane helix</keyword>
<protein>
    <recommendedName>
        <fullName evidence="4">Riboflavin synthase subunit beta</fullName>
    </recommendedName>
</protein>